<comment type="catalytic activity">
    <reaction evidence="9 11">
        <text>dTMP + ATP = dTDP + ADP</text>
        <dbReference type="Rhea" id="RHEA:13517"/>
        <dbReference type="ChEBI" id="CHEBI:30616"/>
        <dbReference type="ChEBI" id="CHEBI:58369"/>
        <dbReference type="ChEBI" id="CHEBI:63528"/>
        <dbReference type="ChEBI" id="CHEBI:456216"/>
        <dbReference type="EC" id="2.7.4.9"/>
    </reaction>
</comment>
<gene>
    <name evidence="11" type="primary">tmk</name>
    <name evidence="13" type="ORF">IAC57_04985</name>
</gene>
<organism evidence="13 14">
    <name type="scientific">Candidatus Scatosoma pullistercoris</name>
    <dbReference type="NCBI Taxonomy" id="2840934"/>
    <lineage>
        <taxon>Bacteria</taxon>
        <taxon>Bacillati</taxon>
        <taxon>Bacillota</taxon>
        <taxon>Clostridia</taxon>
        <taxon>Candidatus Scatosoma</taxon>
    </lineage>
</organism>
<evidence type="ECO:0000256" key="3">
    <source>
        <dbReference type="ARBA" id="ARBA00017144"/>
    </source>
</evidence>
<dbReference type="Pfam" id="PF02223">
    <property type="entry name" value="Thymidylate_kin"/>
    <property type="match status" value="1"/>
</dbReference>
<sequence length="214" mass="23854">MIDCKHEKRGKFITFEGCDGCGKSTQLALFDQYLTSEKIPHIFTREPGGGKISEAIRNLLLDGKNSEMTDECEALLYAAARVQHLHDRVEPALRAGQLVICDRYVDSSVAYQAGGRGLPETFVRQINAAALGNYLPDATVFIDLPPEEAFRRKHGADPSDRLEQAGLDFHRRVYAAYKKLAAEFPDRILSVDGRNTPEGIFQEIVSALRKKNCL</sequence>
<dbReference type="EMBL" id="DVMZ01000133">
    <property type="protein sequence ID" value="HIU59440.1"/>
    <property type="molecule type" value="Genomic_DNA"/>
</dbReference>
<dbReference type="HAMAP" id="MF_00165">
    <property type="entry name" value="Thymidylate_kinase"/>
    <property type="match status" value="1"/>
</dbReference>
<evidence type="ECO:0000256" key="10">
    <source>
        <dbReference type="ARBA" id="ARBA00057735"/>
    </source>
</evidence>
<name>A0A9D1MFH9_9FIRM</name>
<comment type="function">
    <text evidence="10 11">Phosphorylation of dTMP to form dTDP in both de novo and salvage pathways of dTTP synthesis.</text>
</comment>
<evidence type="ECO:0000259" key="12">
    <source>
        <dbReference type="Pfam" id="PF02223"/>
    </source>
</evidence>
<dbReference type="GO" id="GO:0005829">
    <property type="term" value="C:cytosol"/>
    <property type="evidence" value="ECO:0007669"/>
    <property type="project" value="TreeGrafter"/>
</dbReference>
<evidence type="ECO:0000256" key="8">
    <source>
        <dbReference type="ARBA" id="ARBA00022840"/>
    </source>
</evidence>
<dbReference type="InterPro" id="IPR018094">
    <property type="entry name" value="Thymidylate_kinase"/>
</dbReference>
<dbReference type="Proteomes" id="UP000824081">
    <property type="component" value="Unassembled WGS sequence"/>
</dbReference>
<feature type="binding site" evidence="11">
    <location>
        <begin position="17"/>
        <end position="24"/>
    </location>
    <ligand>
        <name>ATP</name>
        <dbReference type="ChEBI" id="CHEBI:30616"/>
    </ligand>
</feature>
<protein>
    <recommendedName>
        <fullName evidence="3 11">Thymidylate kinase</fullName>
        <ecNumber evidence="2 11">2.7.4.9</ecNumber>
    </recommendedName>
    <alternativeName>
        <fullName evidence="11">dTMP kinase</fullName>
    </alternativeName>
</protein>
<evidence type="ECO:0000256" key="2">
    <source>
        <dbReference type="ARBA" id="ARBA00012980"/>
    </source>
</evidence>
<evidence type="ECO:0000256" key="9">
    <source>
        <dbReference type="ARBA" id="ARBA00048743"/>
    </source>
</evidence>
<dbReference type="PROSITE" id="PS01331">
    <property type="entry name" value="THYMIDYLATE_KINASE"/>
    <property type="match status" value="1"/>
</dbReference>
<dbReference type="InterPro" id="IPR018095">
    <property type="entry name" value="Thymidylate_kin_CS"/>
</dbReference>
<dbReference type="NCBIfam" id="TIGR00041">
    <property type="entry name" value="DTMP_kinase"/>
    <property type="match status" value="1"/>
</dbReference>
<reference evidence="13" key="1">
    <citation type="submission" date="2020-10" db="EMBL/GenBank/DDBJ databases">
        <authorList>
            <person name="Gilroy R."/>
        </authorList>
    </citation>
    <scope>NUCLEOTIDE SEQUENCE</scope>
    <source>
        <strain evidence="13">11687</strain>
    </source>
</reference>
<dbReference type="GO" id="GO:0005524">
    <property type="term" value="F:ATP binding"/>
    <property type="evidence" value="ECO:0007669"/>
    <property type="project" value="UniProtKB-UniRule"/>
</dbReference>
<dbReference type="EC" id="2.7.4.9" evidence="2 11"/>
<evidence type="ECO:0000313" key="13">
    <source>
        <dbReference type="EMBL" id="HIU59440.1"/>
    </source>
</evidence>
<comment type="similarity">
    <text evidence="1 11">Belongs to the thymidylate kinase family.</text>
</comment>
<dbReference type="PANTHER" id="PTHR10344">
    <property type="entry name" value="THYMIDYLATE KINASE"/>
    <property type="match status" value="1"/>
</dbReference>
<evidence type="ECO:0000256" key="11">
    <source>
        <dbReference type="HAMAP-Rule" id="MF_00165"/>
    </source>
</evidence>
<keyword evidence="6 11" id="KW-0547">Nucleotide-binding</keyword>
<reference evidence="13" key="2">
    <citation type="journal article" date="2021" name="PeerJ">
        <title>Extensive microbial diversity within the chicken gut microbiome revealed by metagenomics and culture.</title>
        <authorList>
            <person name="Gilroy R."/>
            <person name="Ravi A."/>
            <person name="Getino M."/>
            <person name="Pursley I."/>
            <person name="Horton D.L."/>
            <person name="Alikhan N.F."/>
            <person name="Baker D."/>
            <person name="Gharbi K."/>
            <person name="Hall N."/>
            <person name="Watson M."/>
            <person name="Adriaenssens E.M."/>
            <person name="Foster-Nyarko E."/>
            <person name="Jarju S."/>
            <person name="Secka A."/>
            <person name="Antonio M."/>
            <person name="Oren A."/>
            <person name="Chaudhuri R.R."/>
            <person name="La Ragione R."/>
            <person name="Hildebrand F."/>
            <person name="Pallen M.J."/>
        </authorList>
    </citation>
    <scope>NUCLEOTIDE SEQUENCE</scope>
    <source>
        <strain evidence="13">11687</strain>
    </source>
</reference>
<evidence type="ECO:0000256" key="1">
    <source>
        <dbReference type="ARBA" id="ARBA00009776"/>
    </source>
</evidence>
<evidence type="ECO:0000313" key="14">
    <source>
        <dbReference type="Proteomes" id="UP000824081"/>
    </source>
</evidence>
<comment type="caution">
    <text evidence="13">The sequence shown here is derived from an EMBL/GenBank/DDBJ whole genome shotgun (WGS) entry which is preliminary data.</text>
</comment>
<dbReference type="SUPFAM" id="SSF52540">
    <property type="entry name" value="P-loop containing nucleoside triphosphate hydrolases"/>
    <property type="match status" value="1"/>
</dbReference>
<dbReference type="FunFam" id="3.40.50.300:FF:000225">
    <property type="entry name" value="Thymidylate kinase"/>
    <property type="match status" value="1"/>
</dbReference>
<dbReference type="GO" id="GO:0006233">
    <property type="term" value="P:dTDP biosynthetic process"/>
    <property type="evidence" value="ECO:0007669"/>
    <property type="project" value="InterPro"/>
</dbReference>
<evidence type="ECO:0000256" key="4">
    <source>
        <dbReference type="ARBA" id="ARBA00022679"/>
    </source>
</evidence>
<dbReference type="CDD" id="cd01672">
    <property type="entry name" value="TMPK"/>
    <property type="match status" value="1"/>
</dbReference>
<dbReference type="GO" id="GO:0006235">
    <property type="term" value="P:dTTP biosynthetic process"/>
    <property type="evidence" value="ECO:0007669"/>
    <property type="project" value="UniProtKB-UniRule"/>
</dbReference>
<evidence type="ECO:0000256" key="5">
    <source>
        <dbReference type="ARBA" id="ARBA00022727"/>
    </source>
</evidence>
<dbReference type="InterPro" id="IPR039430">
    <property type="entry name" value="Thymidylate_kin-like_dom"/>
</dbReference>
<keyword evidence="8 11" id="KW-0067">ATP-binding</keyword>
<dbReference type="PANTHER" id="PTHR10344:SF4">
    <property type="entry name" value="UMP-CMP KINASE 2, MITOCHONDRIAL"/>
    <property type="match status" value="1"/>
</dbReference>
<dbReference type="GO" id="GO:0004798">
    <property type="term" value="F:dTMP kinase activity"/>
    <property type="evidence" value="ECO:0007669"/>
    <property type="project" value="UniProtKB-UniRule"/>
</dbReference>
<keyword evidence="4 11" id="KW-0808">Transferase</keyword>
<evidence type="ECO:0000256" key="7">
    <source>
        <dbReference type="ARBA" id="ARBA00022777"/>
    </source>
</evidence>
<evidence type="ECO:0000256" key="6">
    <source>
        <dbReference type="ARBA" id="ARBA00022741"/>
    </source>
</evidence>
<keyword evidence="7 11" id="KW-0418">Kinase</keyword>
<accession>A0A9D1MFH9</accession>
<feature type="domain" description="Thymidylate kinase-like" evidence="12">
    <location>
        <begin position="15"/>
        <end position="204"/>
    </location>
</feature>
<keyword evidence="5 11" id="KW-0545">Nucleotide biosynthesis</keyword>
<dbReference type="AlphaFoldDB" id="A0A9D1MFH9"/>
<dbReference type="Gene3D" id="3.40.50.300">
    <property type="entry name" value="P-loop containing nucleotide triphosphate hydrolases"/>
    <property type="match status" value="1"/>
</dbReference>
<dbReference type="GO" id="GO:0006227">
    <property type="term" value="P:dUDP biosynthetic process"/>
    <property type="evidence" value="ECO:0007669"/>
    <property type="project" value="TreeGrafter"/>
</dbReference>
<proteinExistence type="inferred from homology"/>
<dbReference type="InterPro" id="IPR027417">
    <property type="entry name" value="P-loop_NTPase"/>
</dbReference>